<name>A0A0B6ZE64_9EUPU</name>
<protein>
    <submittedName>
        <fullName evidence="1">Uncharacterized protein</fullName>
    </submittedName>
</protein>
<gene>
    <name evidence="1" type="primary">ORF60360</name>
</gene>
<accession>A0A0B6ZE64</accession>
<feature type="non-terminal residue" evidence="1">
    <location>
        <position position="1"/>
    </location>
</feature>
<sequence>DSTVQCYSFNDNWSNKTTNLMLISSSVCFQHIYNMPEERKQKLVHNSLLLQTNRTLSSSCSQLNTNYYNKQLMWVILSLHYQRLHSQKYWRTG</sequence>
<proteinExistence type="predicted"/>
<dbReference type="AlphaFoldDB" id="A0A0B6ZE64"/>
<reference evidence="1" key="1">
    <citation type="submission" date="2014-12" db="EMBL/GenBank/DDBJ databases">
        <title>Insight into the proteome of Arion vulgaris.</title>
        <authorList>
            <person name="Aradska J."/>
            <person name="Bulat T."/>
            <person name="Smidak R."/>
            <person name="Sarate P."/>
            <person name="Gangsoo J."/>
            <person name="Sialana F."/>
            <person name="Bilban M."/>
            <person name="Lubec G."/>
        </authorList>
    </citation>
    <scope>NUCLEOTIDE SEQUENCE</scope>
    <source>
        <tissue evidence="1">Skin</tissue>
    </source>
</reference>
<organism evidence="1">
    <name type="scientific">Arion vulgaris</name>
    <dbReference type="NCBI Taxonomy" id="1028688"/>
    <lineage>
        <taxon>Eukaryota</taxon>
        <taxon>Metazoa</taxon>
        <taxon>Spiralia</taxon>
        <taxon>Lophotrochozoa</taxon>
        <taxon>Mollusca</taxon>
        <taxon>Gastropoda</taxon>
        <taxon>Heterobranchia</taxon>
        <taxon>Euthyneura</taxon>
        <taxon>Panpulmonata</taxon>
        <taxon>Eupulmonata</taxon>
        <taxon>Stylommatophora</taxon>
        <taxon>Helicina</taxon>
        <taxon>Arionoidea</taxon>
        <taxon>Arionidae</taxon>
        <taxon>Arion</taxon>
    </lineage>
</organism>
<dbReference type="EMBL" id="HACG01019973">
    <property type="protein sequence ID" value="CEK66838.1"/>
    <property type="molecule type" value="Transcribed_RNA"/>
</dbReference>
<evidence type="ECO:0000313" key="1">
    <source>
        <dbReference type="EMBL" id="CEK66838.1"/>
    </source>
</evidence>